<dbReference type="InterPro" id="IPR000209">
    <property type="entry name" value="Peptidase_S8/S53_dom"/>
</dbReference>
<feature type="compositionally biased region" description="Gly residues" evidence="7">
    <location>
        <begin position="816"/>
        <end position="847"/>
    </location>
</feature>
<dbReference type="Pfam" id="PF01833">
    <property type="entry name" value="TIG"/>
    <property type="match status" value="1"/>
</dbReference>
<evidence type="ECO:0000256" key="4">
    <source>
        <dbReference type="ARBA" id="ARBA00022825"/>
    </source>
</evidence>
<evidence type="ECO:0000256" key="7">
    <source>
        <dbReference type="SAM" id="MobiDB-lite"/>
    </source>
</evidence>
<evidence type="ECO:0000313" key="11">
    <source>
        <dbReference type="EMBL" id="NEK86103.1"/>
    </source>
</evidence>
<evidence type="ECO:0000259" key="9">
    <source>
        <dbReference type="Pfam" id="PF00082"/>
    </source>
</evidence>
<sequence>MTSKKALGIVLTSAVVAGYAGAAVWSAWATPPVPVATDFGAGDGLTRYVLTADTQSADLLGALEDVPGVASAQWVDTARALVAADGVTAERLAGVPGVTDVELSTSAPLLGTVTDPFFPQYGWNLENTGRNATGQAAVADADVDATTGWDTGTGIGRVVAVVDSGFDSDHPELAGSLWTNPDESCGTTDTDGNGLAGDCHGWNFYANNADIDNGSLGSHGTSVSGVVGARADNGQGSAGVAPGVSIMPLVAGGGSTVDIYLCARAIRYAVDHGADVVNASWGGAFGGHALETLRSAIAYADAHGVLVVAAAGNDGGNRDTNIVYPASLPEPNVVTVGSSTAADTIAGHSGYGAASVDLFAPGTRVPAPWNDGGMRLVDGTSFAAPHVAAAVALYRAVRPTATAAELKAALLADVDPVPAFVGRSVTGGRLTLSRLGDGGSDPVQYAFSSMTSRPGTVRPAIGLSTPGSSGQFSVDIGLGMESGGEIWALADKAVTLDGVTVPTNDEGDARFDLGSRTDFRGIGLAPSVDLGDGRYVLTVQLHRDGEPMGRMHAAPLLVSSPRPAPTGPAPAGPTPGGTTPGSTTPTAPAPRPGTTTPTIPDGSTPDGGSTPGGSTPTSPAPGTPAPGSPTPGAPAPGSPEPGTPTPTAPAPTTPAPAPVTPAPGTPVPGTPGPDGPTPDAPAPGGTDPGTPDPGTTGPAPSTPGTPPSSTTYPEVGAFRITSLSPNRVDTAGGTLVTVTGRALPADPTVRIGASATATVVRSTVTELVVRVPARTAGTYDVTITARDGRASVLSNALTYADAVGPGPEGTTPDGSTPGGSTPGGSTPGGSTPGGSTPGGSTPGGSTPGGSTPPAAAPVVRSGPGGERLVRSDRFSRLGSIWSLNCSASCTGVAI</sequence>
<evidence type="ECO:0000256" key="6">
    <source>
        <dbReference type="RuleBase" id="RU003355"/>
    </source>
</evidence>
<feature type="region of interest" description="Disordered" evidence="7">
    <location>
        <begin position="801"/>
        <end position="867"/>
    </location>
</feature>
<dbReference type="PROSITE" id="PS00137">
    <property type="entry name" value="SUBTILASE_HIS"/>
    <property type="match status" value="1"/>
</dbReference>
<dbReference type="PANTHER" id="PTHR43806:SF11">
    <property type="entry name" value="CEREVISIN-RELATED"/>
    <property type="match status" value="1"/>
</dbReference>
<dbReference type="PANTHER" id="PTHR43806">
    <property type="entry name" value="PEPTIDASE S8"/>
    <property type="match status" value="1"/>
</dbReference>
<feature type="region of interest" description="Disordered" evidence="7">
    <location>
        <begin position="557"/>
        <end position="713"/>
    </location>
</feature>
<dbReference type="Proteomes" id="UP000479241">
    <property type="component" value="Unassembled WGS sequence"/>
</dbReference>
<dbReference type="GO" id="GO:0004252">
    <property type="term" value="F:serine-type endopeptidase activity"/>
    <property type="evidence" value="ECO:0007669"/>
    <property type="project" value="UniProtKB-UniRule"/>
</dbReference>
<dbReference type="Gene3D" id="2.60.40.10">
    <property type="entry name" value="Immunoglobulins"/>
    <property type="match status" value="1"/>
</dbReference>
<dbReference type="InterPro" id="IPR014756">
    <property type="entry name" value="Ig_E-set"/>
</dbReference>
<dbReference type="PROSITE" id="PS00138">
    <property type="entry name" value="SUBTILASE_SER"/>
    <property type="match status" value="1"/>
</dbReference>
<feature type="compositionally biased region" description="Low complexity" evidence="7">
    <location>
        <begin position="580"/>
        <end position="617"/>
    </location>
</feature>
<dbReference type="Gene3D" id="3.40.50.200">
    <property type="entry name" value="Peptidase S8/S53 domain"/>
    <property type="match status" value="1"/>
</dbReference>
<dbReference type="PROSITE" id="PS00136">
    <property type="entry name" value="SUBTILASE_ASP"/>
    <property type="match status" value="1"/>
</dbReference>
<dbReference type="AlphaFoldDB" id="A0A6L9W285"/>
<dbReference type="SUPFAM" id="SSF52743">
    <property type="entry name" value="Subtilisin-like"/>
    <property type="match status" value="1"/>
</dbReference>
<dbReference type="InterPro" id="IPR002909">
    <property type="entry name" value="IPT_dom"/>
</dbReference>
<feature type="active site" description="Charge relay system" evidence="5">
    <location>
        <position position="381"/>
    </location>
</feature>
<dbReference type="GO" id="GO:0005975">
    <property type="term" value="P:carbohydrate metabolic process"/>
    <property type="evidence" value="ECO:0007669"/>
    <property type="project" value="UniProtKB-ARBA"/>
</dbReference>
<name>A0A6L9W285_9ACTN</name>
<evidence type="ECO:0000259" key="10">
    <source>
        <dbReference type="Pfam" id="PF01833"/>
    </source>
</evidence>
<dbReference type="CDD" id="cd00102">
    <property type="entry name" value="IPT"/>
    <property type="match status" value="1"/>
</dbReference>
<dbReference type="PRINTS" id="PR00723">
    <property type="entry name" value="SUBTILISIN"/>
</dbReference>
<feature type="signal peptide" evidence="8">
    <location>
        <begin position="1"/>
        <end position="22"/>
    </location>
</feature>
<keyword evidence="8" id="KW-0732">Signal</keyword>
<dbReference type="RefSeq" id="WP_163204751.1">
    <property type="nucleotide sequence ID" value="NZ_JAAGWG010000012.1"/>
</dbReference>
<dbReference type="InterPro" id="IPR036852">
    <property type="entry name" value="Peptidase_S8/S53_dom_sf"/>
</dbReference>
<dbReference type="SUPFAM" id="SSF81296">
    <property type="entry name" value="E set domains"/>
    <property type="match status" value="1"/>
</dbReference>
<dbReference type="InterPro" id="IPR013783">
    <property type="entry name" value="Ig-like_fold"/>
</dbReference>
<feature type="domain" description="IPT/TIG" evidence="10">
    <location>
        <begin position="720"/>
        <end position="797"/>
    </location>
</feature>
<evidence type="ECO:0000256" key="2">
    <source>
        <dbReference type="ARBA" id="ARBA00022670"/>
    </source>
</evidence>
<proteinExistence type="inferred from homology"/>
<evidence type="ECO:0000256" key="3">
    <source>
        <dbReference type="ARBA" id="ARBA00022801"/>
    </source>
</evidence>
<dbReference type="PROSITE" id="PS51892">
    <property type="entry name" value="SUBTILASE"/>
    <property type="match status" value="1"/>
</dbReference>
<reference evidence="11 12" key="1">
    <citation type="submission" date="2019-12" db="EMBL/GenBank/DDBJ databases">
        <title>the WGS of Blastococcus saxobsidens 67B17.</title>
        <authorList>
            <person name="Jiang Z."/>
        </authorList>
    </citation>
    <scope>NUCLEOTIDE SEQUENCE [LARGE SCALE GENOMIC DNA]</scope>
    <source>
        <strain evidence="11 12">67B17</strain>
    </source>
</reference>
<feature type="compositionally biased region" description="Low complexity" evidence="7">
    <location>
        <begin position="804"/>
        <end position="815"/>
    </location>
</feature>
<feature type="compositionally biased region" description="Pro residues" evidence="7">
    <location>
        <begin position="618"/>
        <end position="681"/>
    </location>
</feature>
<feature type="domain" description="Peptidase S8/S53" evidence="9">
    <location>
        <begin position="156"/>
        <end position="412"/>
    </location>
</feature>
<dbReference type="InterPro" id="IPR023827">
    <property type="entry name" value="Peptidase_S8_Asp-AS"/>
</dbReference>
<dbReference type="EMBL" id="JAAGWG010000012">
    <property type="protein sequence ID" value="NEK86103.1"/>
    <property type="molecule type" value="Genomic_DNA"/>
</dbReference>
<dbReference type="InterPro" id="IPR050131">
    <property type="entry name" value="Peptidase_S8_subtilisin-like"/>
</dbReference>
<dbReference type="InterPro" id="IPR022398">
    <property type="entry name" value="Peptidase_S8_His-AS"/>
</dbReference>
<keyword evidence="2 5" id="KW-0645">Protease</keyword>
<dbReference type="InterPro" id="IPR023828">
    <property type="entry name" value="Peptidase_S8_Ser-AS"/>
</dbReference>
<dbReference type="Pfam" id="PF00082">
    <property type="entry name" value="Peptidase_S8"/>
    <property type="match status" value="1"/>
</dbReference>
<dbReference type="InterPro" id="IPR015500">
    <property type="entry name" value="Peptidase_S8_subtilisin-rel"/>
</dbReference>
<feature type="compositionally biased region" description="Low complexity" evidence="7">
    <location>
        <begin position="682"/>
        <end position="699"/>
    </location>
</feature>
<accession>A0A6L9W285</accession>
<comment type="similarity">
    <text evidence="1 5 6">Belongs to the peptidase S8 family.</text>
</comment>
<evidence type="ECO:0000256" key="8">
    <source>
        <dbReference type="SAM" id="SignalP"/>
    </source>
</evidence>
<comment type="caution">
    <text evidence="11">The sequence shown here is derived from an EMBL/GenBank/DDBJ whole genome shotgun (WGS) entry which is preliminary data.</text>
</comment>
<evidence type="ECO:0000256" key="5">
    <source>
        <dbReference type="PROSITE-ProRule" id="PRU01240"/>
    </source>
</evidence>
<organism evidence="11 12">
    <name type="scientific">Blastococcus saxobsidens</name>
    <dbReference type="NCBI Taxonomy" id="138336"/>
    <lineage>
        <taxon>Bacteria</taxon>
        <taxon>Bacillati</taxon>
        <taxon>Actinomycetota</taxon>
        <taxon>Actinomycetes</taxon>
        <taxon>Geodermatophilales</taxon>
        <taxon>Geodermatophilaceae</taxon>
        <taxon>Blastococcus</taxon>
    </lineage>
</organism>
<feature type="chain" id="PRO_5026885560" evidence="8">
    <location>
        <begin position="23"/>
        <end position="894"/>
    </location>
</feature>
<feature type="compositionally biased region" description="Pro residues" evidence="7">
    <location>
        <begin position="562"/>
        <end position="573"/>
    </location>
</feature>
<evidence type="ECO:0000313" key="12">
    <source>
        <dbReference type="Proteomes" id="UP000479241"/>
    </source>
</evidence>
<gene>
    <name evidence="11" type="ORF">GCU60_10075</name>
</gene>
<protein>
    <submittedName>
        <fullName evidence="11">S8 family serine peptidase</fullName>
    </submittedName>
</protein>
<feature type="active site" description="Charge relay system" evidence="5">
    <location>
        <position position="163"/>
    </location>
</feature>
<dbReference type="GO" id="GO:0006508">
    <property type="term" value="P:proteolysis"/>
    <property type="evidence" value="ECO:0007669"/>
    <property type="project" value="UniProtKB-KW"/>
</dbReference>
<keyword evidence="3 5" id="KW-0378">Hydrolase</keyword>
<keyword evidence="4 5" id="KW-0720">Serine protease</keyword>
<feature type="active site" description="Charge relay system" evidence="5">
    <location>
        <position position="219"/>
    </location>
</feature>
<evidence type="ECO:0000256" key="1">
    <source>
        <dbReference type="ARBA" id="ARBA00011073"/>
    </source>
</evidence>